<protein>
    <submittedName>
        <fullName evidence="3">ImmA/IrrE family metallo-endopeptidase</fullName>
    </submittedName>
</protein>
<evidence type="ECO:0000313" key="2">
    <source>
        <dbReference type="EMBL" id="KAF0415135.1"/>
    </source>
</evidence>
<evidence type="ECO:0000313" key="3">
    <source>
        <dbReference type="EMBL" id="MBF7126399.1"/>
    </source>
</evidence>
<sequence>MDDLMTFLRDYAFANQIGYQFDSIREPDQAPKSNTALRVVFMNNNWKNPEEIPFQFAHEISHILNGDKGSNNFSANSVYSKEEYKANKRATKILLEYCDLNGLTFYNSTEFMDAFGIPSKTGYVVDNVFEEKIGI</sequence>
<reference evidence="2" key="2">
    <citation type="submission" date="2019-12" db="EMBL/GenBank/DDBJ databases">
        <title>SpeciesPrimer: A bioinformatics pipeline dedicated to the design of qPCR primers for the quantification of bacterial species.</title>
        <authorList>
            <person name="Dreier M."/>
            <person name="Berthoud H."/>
            <person name="Shani N."/>
            <person name="Wechsler D."/>
            <person name="Junier P."/>
        </authorList>
    </citation>
    <scope>NUCLEOTIDE SEQUENCE</scope>
    <source>
        <strain evidence="2">FAM13073</strain>
    </source>
</reference>
<dbReference type="EMBL" id="JADOFV010000001">
    <property type="protein sequence ID" value="MBF7126399.1"/>
    <property type="molecule type" value="Genomic_DNA"/>
</dbReference>
<dbReference type="Pfam" id="PF06114">
    <property type="entry name" value="Peptidase_M78"/>
    <property type="match status" value="1"/>
</dbReference>
<keyword evidence="4" id="KW-1185">Reference proteome</keyword>
<dbReference type="InterPro" id="IPR010359">
    <property type="entry name" value="IrrE_HExxH"/>
</dbReference>
<reference evidence="4" key="3">
    <citation type="submission" date="2020-03" db="EMBL/GenBank/DDBJ databases">
        <title>SpeciesPrimer: A bioinformatics pipeline dedicated to the design of qPCR primers for the quantification of bacterial species.</title>
        <authorList>
            <person name="Dreier M."/>
            <person name="Berthoud H."/>
            <person name="Shani N."/>
            <person name="Wechsler D."/>
            <person name="Junier P."/>
        </authorList>
    </citation>
    <scope>NUCLEOTIDE SEQUENCE [LARGE SCALE GENOMIC DNA]</scope>
    <source>
        <strain evidence="4">FAM13073</strain>
    </source>
</reference>
<evidence type="ECO:0000259" key="1">
    <source>
        <dbReference type="Pfam" id="PF06114"/>
    </source>
</evidence>
<dbReference type="EMBL" id="WENB01000001">
    <property type="protein sequence ID" value="KAF0415135.1"/>
    <property type="molecule type" value="Genomic_DNA"/>
</dbReference>
<name>A0A6L5A3Q0_PEDPE</name>
<reference evidence="3" key="4">
    <citation type="submission" date="2020-11" db="EMBL/GenBank/DDBJ databases">
        <title>Antibiotic susceptibility profiles of Pediococcus pentosaceus from various origins and their implications for the safety assessment of strains with food-technology applications.</title>
        <authorList>
            <person name="Shani N."/>
            <person name="Oberhaensli S."/>
            <person name="Arias E."/>
        </authorList>
    </citation>
    <scope>NUCLEOTIDE SEQUENCE</scope>
    <source>
        <strain evidence="3">FAM 19164</strain>
    </source>
</reference>
<dbReference type="Proteomes" id="UP000472573">
    <property type="component" value="Unassembled WGS sequence"/>
</dbReference>
<evidence type="ECO:0000313" key="4">
    <source>
        <dbReference type="Proteomes" id="UP000472573"/>
    </source>
</evidence>
<accession>A0A6L5A3Q0</accession>
<proteinExistence type="predicted"/>
<reference evidence="2 4" key="1">
    <citation type="submission" date="2019-10" db="EMBL/GenBank/DDBJ databases">
        <authorList>
            <person name="Irmler S."/>
            <person name="Berthoud H."/>
            <person name="Roetschi A."/>
            <person name="Arias E."/>
            <person name="Shani N."/>
            <person name="Wuethrich D."/>
            <person name="Bruggmann R."/>
        </authorList>
    </citation>
    <scope>NUCLEOTIDE SEQUENCE [LARGE SCALE GENOMIC DNA]</scope>
    <source>
        <strain evidence="2 4">FAM13073</strain>
    </source>
</reference>
<gene>
    <name evidence="2" type="ORF">GBO79_02105</name>
    <name evidence="3" type="ORF">ITQ97_00915</name>
</gene>
<dbReference type="Proteomes" id="UP000743107">
    <property type="component" value="Unassembled WGS sequence"/>
</dbReference>
<organism evidence="3 5">
    <name type="scientific">Pediococcus pentosaceus</name>
    <dbReference type="NCBI Taxonomy" id="1255"/>
    <lineage>
        <taxon>Bacteria</taxon>
        <taxon>Bacillati</taxon>
        <taxon>Bacillota</taxon>
        <taxon>Bacilli</taxon>
        <taxon>Lactobacillales</taxon>
        <taxon>Lactobacillaceae</taxon>
        <taxon>Pediococcus</taxon>
    </lineage>
</organism>
<dbReference type="RefSeq" id="WP_138428829.1">
    <property type="nucleotide sequence ID" value="NZ_JADOFS010000001.1"/>
</dbReference>
<evidence type="ECO:0000313" key="5">
    <source>
        <dbReference type="Proteomes" id="UP000743107"/>
    </source>
</evidence>
<dbReference type="AlphaFoldDB" id="A0A6L5A3Q0"/>
<feature type="domain" description="IrrE N-terminal-like" evidence="1">
    <location>
        <begin position="37"/>
        <end position="103"/>
    </location>
</feature>
<comment type="caution">
    <text evidence="3">The sequence shown here is derived from an EMBL/GenBank/DDBJ whole genome shotgun (WGS) entry which is preliminary data.</text>
</comment>